<dbReference type="Pfam" id="PF08530">
    <property type="entry name" value="PepX_C"/>
    <property type="match status" value="1"/>
</dbReference>
<evidence type="ECO:0000313" key="3">
    <source>
        <dbReference type="EMBL" id="PJZ25919.1"/>
    </source>
</evidence>
<keyword evidence="1" id="KW-0378">Hydrolase</keyword>
<proteinExistence type="predicted"/>
<keyword evidence="4" id="KW-1185">Reference proteome</keyword>
<dbReference type="SUPFAM" id="SSF53474">
    <property type="entry name" value="alpha/beta-Hydrolases"/>
    <property type="match status" value="1"/>
</dbReference>
<dbReference type="GO" id="GO:0052689">
    <property type="term" value="F:carboxylic ester hydrolase activity"/>
    <property type="evidence" value="ECO:0007669"/>
    <property type="project" value="UniProtKB-ARBA"/>
</dbReference>
<dbReference type="InterPro" id="IPR050261">
    <property type="entry name" value="FrsA_esterase"/>
</dbReference>
<dbReference type="SUPFAM" id="SSF49785">
    <property type="entry name" value="Galactose-binding domain-like"/>
    <property type="match status" value="1"/>
</dbReference>
<dbReference type="Pfam" id="PF02129">
    <property type="entry name" value="Peptidase_S15"/>
    <property type="match status" value="1"/>
</dbReference>
<dbReference type="EMBL" id="NPDN01000004">
    <property type="protein sequence ID" value="PJZ25919.1"/>
    <property type="molecule type" value="Genomic_DNA"/>
</dbReference>
<comment type="caution">
    <text evidence="3">The sequence shown here is derived from an EMBL/GenBank/DDBJ whole genome shotgun (WGS) entry which is preliminary data.</text>
</comment>
<organism evidence="3 4">
    <name type="scientific">Leptospira hartskeerlii</name>
    <dbReference type="NCBI Taxonomy" id="2023177"/>
    <lineage>
        <taxon>Bacteria</taxon>
        <taxon>Pseudomonadati</taxon>
        <taxon>Spirochaetota</taxon>
        <taxon>Spirochaetia</taxon>
        <taxon>Leptospirales</taxon>
        <taxon>Leptospiraceae</taxon>
        <taxon>Leptospira</taxon>
    </lineage>
</organism>
<dbReference type="Proteomes" id="UP000232196">
    <property type="component" value="Unassembled WGS sequence"/>
</dbReference>
<reference evidence="3 4" key="1">
    <citation type="submission" date="2017-07" db="EMBL/GenBank/DDBJ databases">
        <title>Leptospira spp. isolated from tropical soils.</title>
        <authorList>
            <person name="Thibeaux R."/>
            <person name="Iraola G."/>
            <person name="Ferres I."/>
            <person name="Bierque E."/>
            <person name="Girault D."/>
            <person name="Soupe-Gilbert M.-E."/>
            <person name="Picardeau M."/>
            <person name="Goarant C."/>
        </authorList>
    </citation>
    <scope>NUCLEOTIDE SEQUENCE [LARGE SCALE GENOMIC DNA]</scope>
    <source>
        <strain evidence="3 4">MCA1-C-A1</strain>
    </source>
</reference>
<gene>
    <name evidence="3" type="ORF">CH357_09890</name>
</gene>
<sequence length="565" mass="60547">MLILGGSFYSCKSDSSQNAEAAALLASLDPSLAQAAGNKGVSELEDSSGEIQNAFAQESDGSFTFDNTIKVTANDGVVLEASLFTPSLPSPTGKYPTVIFVNSWALNKYEYLVPAAKLAKKGYIVLSYSTRGFGASGGLIDTAGPKDRADLSKIIDWLLANTQTDSANIGISGISYGAGISLAGVSTEPRIKTAVAMSGWGNLKRSLYGNDTPRLIWGLLLVASSYITGRPDPIIAQNFGKLLQHTDIDAVTTWAADRSPETFVGQLNASSGKSVMISNNFEDFLFNPNAVLDYFAKIQIPKKLLMNEGIHASAEIGGILGFSGTVWDNAYDWFDYWLKGINNGIMDKPQVTFQKRFAGPRVTLPSWPSPTVSDKTFYLKPRGLFTNGELSTSQNTTVTNTGILSGADTVASTGFPLLSDILAAHAEIPVTTNLGLVSRVNGIVYQSSTLSSTVKIRGKMFWNGRISSSLGKANVNVYFYDVDKYGTATLITHGTGTIFDAGWYETKDMSIDLNAVAYDVPAGNKIAIAIDTFDSQYSVPTVLIYGLDVKHSKTPQSTLVIQSEN</sequence>
<dbReference type="PANTHER" id="PTHR22946">
    <property type="entry name" value="DIENELACTONE HYDROLASE DOMAIN-CONTAINING PROTEIN-RELATED"/>
    <property type="match status" value="1"/>
</dbReference>
<name>A0A2M9XE86_9LEPT</name>
<dbReference type="GO" id="GO:0008239">
    <property type="term" value="F:dipeptidyl-peptidase activity"/>
    <property type="evidence" value="ECO:0007669"/>
    <property type="project" value="InterPro"/>
</dbReference>
<dbReference type="Gene3D" id="2.60.120.260">
    <property type="entry name" value="Galactose-binding domain-like"/>
    <property type="match status" value="1"/>
</dbReference>
<accession>A0A2M9XE86</accession>
<evidence type="ECO:0000313" key="4">
    <source>
        <dbReference type="Proteomes" id="UP000232196"/>
    </source>
</evidence>
<dbReference type="OrthoDB" id="319764at2"/>
<dbReference type="RefSeq" id="WP_100706555.1">
    <property type="nucleotide sequence ID" value="NZ_NPDL01000001.1"/>
</dbReference>
<feature type="domain" description="Xaa-Pro dipeptidyl-peptidase C-terminal" evidence="2">
    <location>
        <begin position="331"/>
        <end position="555"/>
    </location>
</feature>
<dbReference type="AlphaFoldDB" id="A0A2M9XE86"/>
<dbReference type="Gene3D" id="3.40.50.1820">
    <property type="entry name" value="alpha/beta hydrolase"/>
    <property type="match status" value="1"/>
</dbReference>
<dbReference type="InterPro" id="IPR008979">
    <property type="entry name" value="Galactose-bd-like_sf"/>
</dbReference>
<dbReference type="InterPro" id="IPR013736">
    <property type="entry name" value="Xaa-Pro_dipept_C"/>
</dbReference>
<dbReference type="InterPro" id="IPR029058">
    <property type="entry name" value="AB_hydrolase_fold"/>
</dbReference>
<dbReference type="SMART" id="SM00939">
    <property type="entry name" value="PepX_C"/>
    <property type="match status" value="1"/>
</dbReference>
<dbReference type="PANTHER" id="PTHR22946:SF9">
    <property type="entry name" value="POLYKETIDE TRANSFERASE AF380"/>
    <property type="match status" value="1"/>
</dbReference>
<evidence type="ECO:0000256" key="1">
    <source>
        <dbReference type="ARBA" id="ARBA00022801"/>
    </source>
</evidence>
<dbReference type="InterPro" id="IPR000383">
    <property type="entry name" value="Xaa-Pro-like_dom"/>
</dbReference>
<protein>
    <submittedName>
        <fullName evidence="3">Esterase</fullName>
    </submittedName>
</protein>
<evidence type="ECO:0000259" key="2">
    <source>
        <dbReference type="SMART" id="SM00939"/>
    </source>
</evidence>